<dbReference type="InterPro" id="IPR045851">
    <property type="entry name" value="AMP-bd_C_sf"/>
</dbReference>
<dbReference type="InterPro" id="IPR020802">
    <property type="entry name" value="TesA-like"/>
</dbReference>
<dbReference type="GO" id="GO:0044550">
    <property type="term" value="P:secondary metabolite biosynthetic process"/>
    <property type="evidence" value="ECO:0007669"/>
    <property type="project" value="TreeGrafter"/>
</dbReference>
<dbReference type="Gene3D" id="3.30.429.10">
    <property type="entry name" value="Macrophage Migration Inhibitory Factor"/>
    <property type="match status" value="1"/>
</dbReference>
<accession>A0A6J4K0S0</accession>
<protein>
    <submittedName>
        <fullName evidence="6">Polyketide synthase modules and related proteins</fullName>
    </submittedName>
</protein>
<proteinExistence type="predicted"/>
<dbReference type="PROSITE" id="PS00455">
    <property type="entry name" value="AMP_BINDING"/>
    <property type="match status" value="1"/>
</dbReference>
<dbReference type="NCBIfam" id="TIGR01733">
    <property type="entry name" value="AA-adenyl-dom"/>
    <property type="match status" value="1"/>
</dbReference>
<dbReference type="Pfam" id="PF00501">
    <property type="entry name" value="AMP-binding"/>
    <property type="match status" value="1"/>
</dbReference>
<dbReference type="FunFam" id="3.40.50.12780:FF:000012">
    <property type="entry name" value="Non-ribosomal peptide synthetase"/>
    <property type="match status" value="1"/>
</dbReference>
<dbReference type="InterPro" id="IPR000415">
    <property type="entry name" value="Nitroreductase-like"/>
</dbReference>
<dbReference type="InterPro" id="IPR042099">
    <property type="entry name" value="ANL_N_sf"/>
</dbReference>
<feature type="region of interest" description="Disordered" evidence="4">
    <location>
        <begin position="1269"/>
        <end position="1305"/>
    </location>
</feature>
<sequence length="1387" mass="148791">MHAPEGDHRSGTTNADPAATGAEHELPADLGLAALLRRQARLRPDAAALTGAAGTVSFGELVRAADRVAGHLRHLGVGPDRRVGLFVDPSPELITSAWGIVLAGAAYLPLAPDYPPDRVRFMIEDSGASVVVCPQRLRSALVEVAPTGTPVVTVEEASRFPAPGGPGPGPGPTDLAYVVYTSGSTGRPKGVMIEHRSIANQMHWLRAAQGLGPGTVVLQKTPISFDAAQWEILAPACGATVVIAAPGVHRDPAALLETVRRYGVTALQAVPTLLRALLATGGLADCDSLRQLFSGGETLTPKVAAQLLDALPGRTLVNLYGPTECTINASAHRVERDALRDGGPVPIGVPVRGTWFRVLDENRSPVPPGEVGELYVGGVQVARGYLGRPDLDAAAFVTDPLGAGPGARLYRTGDLVRRRPDGPVEFVGRTDNQVKLRGHRIELDEVRLGIEAHDWVRAAGVVVRQDPRTGPHLTAFLELNPTEAALMDQGDHGAHHLSKESRLQIRAQLSNPGCRDDVHRRTVLDLPGRLAPAQQRRRVFARKTYRFFEGGEVTAADLLRVLDRRAAAAASRPVARLDLDGLAGILRYFGQFRSGERLLPKYGYASPGSLYATQLYLEVEGIAGLAPGSYYYFPVEHQLVLIGRRPPSGHSRLRVHLVGRRRAIELVYRKNVLEVLEMEAGHMAGLFDEILPEHGLGLRAVDPDPAVLAGLDTAAEDHHLGSFEVVPAAEAGGPDPVDLYVQTRDGGIVDLPAGLYRHRSGALDRVGDEIVLKKHVVAINQQAYERSRFGITIMSRRTGDGGHLALGRRLQRLMMNDTGLGFMSAGYSSNSGHDLPSATRMAAILDARGEDGGPSYFCVGGRVSEEQVRSEGMKEDAVHVQGPAELIRDDLRRFLPDHMMPGRVTVVDALPLTANGKVDLRALEALAAAADAALPDRPVTAPRTDTEARVAALWRADLGQDVVSVHDDFFASGGNSLVAVALVNRINAEFDSALPLQVLFEAGTIAKLADRLDGVAAVRSSRLVPLHTAGRRSPVYCWPGLGGYPMNLRRLAARTGLDRPFYGVQAYGVNDGELPYRTVEEMAAADVELIRRRQPEGPYTLWGYSFGARVAFEAAHQLERSGASVERLVLIAPGAPRVGAGGPAGRPSYRNGTYLTVLYSVFAGTISGPEVAECVRTVTDEDGFVAFVTALFPELAPDLVRRIVRIVELTYGFRYAAGDLAARRIEAPVTVLRARGDEPSFLDSAAGQFAADPTVWDLSADHYSLLRPPGTDELTGAVHRSARNDRRRAGAGSPRPDRPTSKETAMPHVLIKHFPASLDEQRQSELVAAVTGAVRTAFGCEEGAISIALEPVEKSAWDAEVYEPEIIGRGHLLRKAPDYGPAVRDGG</sequence>
<dbReference type="FunFam" id="1.10.1200.10:FF:000016">
    <property type="entry name" value="Non-ribosomal peptide synthase"/>
    <property type="match status" value="1"/>
</dbReference>
<organism evidence="6">
    <name type="scientific">uncultured Mycobacteriales bacterium</name>
    <dbReference type="NCBI Taxonomy" id="581187"/>
    <lineage>
        <taxon>Bacteria</taxon>
        <taxon>Bacillati</taxon>
        <taxon>Actinomycetota</taxon>
        <taxon>Actinomycetes</taxon>
        <taxon>Mycobacteriales</taxon>
        <taxon>environmental samples</taxon>
    </lineage>
</organism>
<dbReference type="InterPro" id="IPR010071">
    <property type="entry name" value="AA_adenyl_dom"/>
</dbReference>
<dbReference type="SUPFAM" id="SSF53474">
    <property type="entry name" value="alpha/beta-Hydrolases"/>
    <property type="match status" value="1"/>
</dbReference>
<dbReference type="Gene3D" id="3.30.300.30">
    <property type="match status" value="2"/>
</dbReference>
<dbReference type="InterPro" id="IPR020845">
    <property type="entry name" value="AMP-binding_CS"/>
</dbReference>
<dbReference type="Gene3D" id="3.40.50.12780">
    <property type="entry name" value="N-terminal domain of ligase-like"/>
    <property type="match status" value="1"/>
</dbReference>
<dbReference type="InterPro" id="IPR000873">
    <property type="entry name" value="AMP-dep_synth/lig_dom"/>
</dbReference>
<dbReference type="PROSITE" id="PS50075">
    <property type="entry name" value="CARRIER"/>
    <property type="match status" value="1"/>
</dbReference>
<dbReference type="InterPro" id="IPR029058">
    <property type="entry name" value="AB_hydrolase_fold"/>
</dbReference>
<evidence type="ECO:0000313" key="6">
    <source>
        <dbReference type="EMBL" id="CAA9292620.1"/>
    </source>
</evidence>
<keyword evidence="3" id="KW-0597">Phosphoprotein</keyword>
<dbReference type="Pfam" id="PF00975">
    <property type="entry name" value="Thioesterase"/>
    <property type="match status" value="1"/>
</dbReference>
<dbReference type="CDD" id="cd05930">
    <property type="entry name" value="A_NRPS"/>
    <property type="match status" value="1"/>
</dbReference>
<dbReference type="GO" id="GO:0072330">
    <property type="term" value="P:monocarboxylic acid biosynthetic process"/>
    <property type="evidence" value="ECO:0007669"/>
    <property type="project" value="UniProtKB-ARBA"/>
</dbReference>
<dbReference type="InterPro" id="IPR036736">
    <property type="entry name" value="ACP-like_sf"/>
</dbReference>
<evidence type="ECO:0000256" key="2">
    <source>
        <dbReference type="ARBA" id="ARBA00022450"/>
    </source>
</evidence>
<dbReference type="GO" id="GO:0043041">
    <property type="term" value="P:amino acid activation for nonribosomal peptide biosynthetic process"/>
    <property type="evidence" value="ECO:0007669"/>
    <property type="project" value="TreeGrafter"/>
</dbReference>
<dbReference type="InterPro" id="IPR020459">
    <property type="entry name" value="AMP-binding"/>
</dbReference>
<feature type="region of interest" description="Disordered" evidence="4">
    <location>
        <begin position="1"/>
        <end position="20"/>
    </location>
</feature>
<reference evidence="6" key="1">
    <citation type="submission" date="2020-02" db="EMBL/GenBank/DDBJ databases">
        <authorList>
            <person name="Meier V. D."/>
        </authorList>
    </citation>
    <scope>NUCLEOTIDE SEQUENCE</scope>
    <source>
        <strain evidence="6">AVDCRST_MAG41</strain>
    </source>
</reference>
<keyword evidence="2" id="KW-0596">Phosphopantetheine</keyword>
<evidence type="ECO:0000259" key="5">
    <source>
        <dbReference type="PROSITE" id="PS50075"/>
    </source>
</evidence>
<dbReference type="Gene3D" id="1.10.1200.10">
    <property type="entry name" value="ACP-like"/>
    <property type="match status" value="1"/>
</dbReference>
<name>A0A6J4K0S0_9ACTN</name>
<evidence type="ECO:0000256" key="3">
    <source>
        <dbReference type="ARBA" id="ARBA00022553"/>
    </source>
</evidence>
<dbReference type="SMART" id="SM00823">
    <property type="entry name" value="PKS_PP"/>
    <property type="match status" value="1"/>
</dbReference>
<dbReference type="Gene3D" id="3.40.50.1820">
    <property type="entry name" value="alpha/beta hydrolase"/>
    <property type="match status" value="1"/>
</dbReference>
<dbReference type="EMBL" id="CADCTP010000438">
    <property type="protein sequence ID" value="CAA9292620.1"/>
    <property type="molecule type" value="Genomic_DNA"/>
</dbReference>
<dbReference type="InterPro" id="IPR001031">
    <property type="entry name" value="Thioesterase"/>
</dbReference>
<gene>
    <name evidence="6" type="ORF">AVDCRST_MAG41-4543</name>
</gene>
<dbReference type="PROSITE" id="PS00012">
    <property type="entry name" value="PHOSPHOPANTETHEINE"/>
    <property type="match status" value="1"/>
</dbReference>
<feature type="domain" description="Carrier" evidence="5">
    <location>
        <begin position="941"/>
        <end position="1016"/>
    </location>
</feature>
<dbReference type="SUPFAM" id="SSF55331">
    <property type="entry name" value="Tautomerase/MIF"/>
    <property type="match status" value="1"/>
</dbReference>
<dbReference type="SUPFAM" id="SSF47336">
    <property type="entry name" value="ACP-like"/>
    <property type="match status" value="1"/>
</dbReference>
<feature type="compositionally biased region" description="Basic and acidic residues" evidence="4">
    <location>
        <begin position="1"/>
        <end position="10"/>
    </location>
</feature>
<dbReference type="Pfam" id="PF00550">
    <property type="entry name" value="PP-binding"/>
    <property type="match status" value="1"/>
</dbReference>
<dbReference type="InterPro" id="IPR014347">
    <property type="entry name" value="Tautomerase/MIF_sf"/>
</dbReference>
<dbReference type="GO" id="GO:0031177">
    <property type="term" value="F:phosphopantetheine binding"/>
    <property type="evidence" value="ECO:0007669"/>
    <property type="project" value="InterPro"/>
</dbReference>
<dbReference type="PRINTS" id="PR00154">
    <property type="entry name" value="AMPBINDING"/>
</dbReference>
<dbReference type="GO" id="GO:0016491">
    <property type="term" value="F:oxidoreductase activity"/>
    <property type="evidence" value="ECO:0007669"/>
    <property type="project" value="InterPro"/>
</dbReference>
<evidence type="ECO:0000256" key="4">
    <source>
        <dbReference type="SAM" id="MobiDB-lite"/>
    </source>
</evidence>
<comment type="cofactor">
    <cofactor evidence="1">
        <name>pantetheine 4'-phosphate</name>
        <dbReference type="ChEBI" id="CHEBI:47942"/>
    </cofactor>
</comment>
<dbReference type="GO" id="GO:0005737">
    <property type="term" value="C:cytoplasm"/>
    <property type="evidence" value="ECO:0007669"/>
    <property type="project" value="TreeGrafter"/>
</dbReference>
<dbReference type="PANTHER" id="PTHR45527:SF1">
    <property type="entry name" value="FATTY ACID SYNTHASE"/>
    <property type="match status" value="1"/>
</dbReference>
<evidence type="ECO:0000256" key="1">
    <source>
        <dbReference type="ARBA" id="ARBA00001957"/>
    </source>
</evidence>
<dbReference type="InterPro" id="IPR009081">
    <property type="entry name" value="PP-bd_ACP"/>
</dbReference>
<dbReference type="SUPFAM" id="SSF56801">
    <property type="entry name" value="Acetyl-CoA synthetase-like"/>
    <property type="match status" value="1"/>
</dbReference>
<dbReference type="InterPro" id="IPR006162">
    <property type="entry name" value="Ppantetheine_attach_site"/>
</dbReference>
<dbReference type="SMART" id="SM00824">
    <property type="entry name" value="PKS_TE"/>
    <property type="match status" value="1"/>
</dbReference>
<dbReference type="Gene3D" id="3.40.109.10">
    <property type="entry name" value="NADH Oxidase"/>
    <property type="match status" value="1"/>
</dbReference>
<dbReference type="InterPro" id="IPR020806">
    <property type="entry name" value="PKS_PP-bd"/>
</dbReference>
<dbReference type="PANTHER" id="PTHR45527">
    <property type="entry name" value="NONRIBOSOMAL PEPTIDE SYNTHETASE"/>
    <property type="match status" value="1"/>
</dbReference>